<dbReference type="EMBL" id="BARS01010011">
    <property type="protein sequence ID" value="GAF88713.1"/>
    <property type="molecule type" value="Genomic_DNA"/>
</dbReference>
<dbReference type="PANTHER" id="PTHR43742">
    <property type="entry name" value="TRIMETHYLAMINE-N-OXIDE REDUCTASE"/>
    <property type="match status" value="1"/>
</dbReference>
<accession>X0T5D7</accession>
<sequence>PFKREIEDPANNPFPTPSGKIEIYSQQIADIENPLIPPIPKYIETWENLNDPLAEKYPLQLITTHFKRRAHSQFDNIPWLRELEPQAVRINPKDANPRGIKDGDSVRVFNERGEMIIQAEVTQRIMPGVVDVPEGAWYDPDKQGVDHGGCANVLTRDARSPGGAFTTNTCLVQVEKA</sequence>
<dbReference type="InterPro" id="IPR006655">
    <property type="entry name" value="Mopterin_OxRdtase_prok_CS"/>
</dbReference>
<evidence type="ECO:0000259" key="5">
    <source>
        <dbReference type="Pfam" id="PF01568"/>
    </source>
</evidence>
<comment type="cofactor">
    <cofactor evidence="1">
        <name>Mo-bis(molybdopterin guanine dinucleotide)</name>
        <dbReference type="ChEBI" id="CHEBI:60539"/>
    </cofactor>
</comment>
<evidence type="ECO:0000256" key="1">
    <source>
        <dbReference type="ARBA" id="ARBA00001942"/>
    </source>
</evidence>
<dbReference type="GO" id="GO:0016491">
    <property type="term" value="F:oxidoreductase activity"/>
    <property type="evidence" value="ECO:0007669"/>
    <property type="project" value="UniProtKB-KW"/>
</dbReference>
<dbReference type="GO" id="GO:0009061">
    <property type="term" value="P:anaerobic respiration"/>
    <property type="evidence" value="ECO:0007669"/>
    <property type="project" value="TreeGrafter"/>
</dbReference>
<dbReference type="GO" id="GO:0030151">
    <property type="term" value="F:molybdenum ion binding"/>
    <property type="evidence" value="ECO:0007669"/>
    <property type="project" value="TreeGrafter"/>
</dbReference>
<evidence type="ECO:0000313" key="6">
    <source>
        <dbReference type="EMBL" id="GAF88713.1"/>
    </source>
</evidence>
<feature type="domain" description="Molybdopterin dinucleotide-binding" evidence="5">
    <location>
        <begin position="59"/>
        <end position="162"/>
    </location>
</feature>
<keyword evidence="2" id="KW-0500">Molybdenum</keyword>
<dbReference type="Pfam" id="PF01568">
    <property type="entry name" value="Molydop_binding"/>
    <property type="match status" value="1"/>
</dbReference>
<dbReference type="PROSITE" id="PS00932">
    <property type="entry name" value="MOLYBDOPTERIN_PROK_3"/>
    <property type="match status" value="1"/>
</dbReference>
<dbReference type="InterPro" id="IPR009010">
    <property type="entry name" value="Asp_de-COase-like_dom_sf"/>
</dbReference>
<gene>
    <name evidence="6" type="ORF">S01H1_18685</name>
</gene>
<dbReference type="GO" id="GO:0009055">
    <property type="term" value="F:electron transfer activity"/>
    <property type="evidence" value="ECO:0007669"/>
    <property type="project" value="TreeGrafter"/>
</dbReference>
<evidence type="ECO:0000256" key="4">
    <source>
        <dbReference type="ARBA" id="ARBA00023002"/>
    </source>
</evidence>
<dbReference type="InterPro" id="IPR006657">
    <property type="entry name" value="MoPterin_dinucl-bd_dom"/>
</dbReference>
<dbReference type="InterPro" id="IPR050612">
    <property type="entry name" value="Prok_Mopterin_Oxidored"/>
</dbReference>
<dbReference type="Gene3D" id="2.40.40.20">
    <property type="match status" value="1"/>
</dbReference>
<dbReference type="Gene3D" id="3.40.228.10">
    <property type="entry name" value="Dimethylsulfoxide Reductase, domain 2"/>
    <property type="match status" value="1"/>
</dbReference>
<dbReference type="AlphaFoldDB" id="X0T5D7"/>
<reference evidence="6" key="1">
    <citation type="journal article" date="2014" name="Front. Microbiol.">
        <title>High frequency of phylogenetically diverse reductive dehalogenase-homologous genes in deep subseafloor sedimentary metagenomes.</title>
        <authorList>
            <person name="Kawai M."/>
            <person name="Futagami T."/>
            <person name="Toyoda A."/>
            <person name="Takaki Y."/>
            <person name="Nishi S."/>
            <person name="Hori S."/>
            <person name="Arai W."/>
            <person name="Tsubouchi T."/>
            <person name="Morono Y."/>
            <person name="Uchiyama I."/>
            <person name="Ito T."/>
            <person name="Fujiyama A."/>
            <person name="Inagaki F."/>
            <person name="Takami H."/>
        </authorList>
    </citation>
    <scope>NUCLEOTIDE SEQUENCE</scope>
    <source>
        <strain evidence="6">Expedition CK06-06</strain>
    </source>
</reference>
<proteinExistence type="predicted"/>
<dbReference type="SUPFAM" id="SSF50692">
    <property type="entry name" value="ADC-like"/>
    <property type="match status" value="1"/>
</dbReference>
<evidence type="ECO:0000256" key="3">
    <source>
        <dbReference type="ARBA" id="ARBA00022723"/>
    </source>
</evidence>
<protein>
    <recommendedName>
        <fullName evidence="5">Molybdopterin dinucleotide-binding domain-containing protein</fullName>
    </recommendedName>
</protein>
<comment type="caution">
    <text evidence="6">The sequence shown here is derived from an EMBL/GenBank/DDBJ whole genome shotgun (WGS) entry which is preliminary data.</text>
</comment>
<evidence type="ECO:0000256" key="2">
    <source>
        <dbReference type="ARBA" id="ARBA00022505"/>
    </source>
</evidence>
<keyword evidence="3" id="KW-0479">Metal-binding</keyword>
<dbReference type="GO" id="GO:0043546">
    <property type="term" value="F:molybdopterin cofactor binding"/>
    <property type="evidence" value="ECO:0007669"/>
    <property type="project" value="InterPro"/>
</dbReference>
<organism evidence="6">
    <name type="scientific">marine sediment metagenome</name>
    <dbReference type="NCBI Taxonomy" id="412755"/>
    <lineage>
        <taxon>unclassified sequences</taxon>
        <taxon>metagenomes</taxon>
        <taxon>ecological metagenomes</taxon>
    </lineage>
</organism>
<feature type="non-terminal residue" evidence="6">
    <location>
        <position position="1"/>
    </location>
</feature>
<dbReference type="GO" id="GO:0030288">
    <property type="term" value="C:outer membrane-bounded periplasmic space"/>
    <property type="evidence" value="ECO:0007669"/>
    <property type="project" value="TreeGrafter"/>
</dbReference>
<name>X0T5D7_9ZZZZ</name>
<keyword evidence="4" id="KW-0560">Oxidoreductase</keyword>
<dbReference type="PANTHER" id="PTHR43742:SF3">
    <property type="entry name" value="DIMETHYL SULFOXIDE REDUCTASE DMSA"/>
    <property type="match status" value="1"/>
</dbReference>